<sequence>MIFICARPAPVQWVAPKSSNPVTNFLWKFNNTSMTLWNTFPLSLFSRLERAIVMTILYTLAAYAAYKCTPQAVVEMQRSALRFLVDQASSMKAVAS</sequence>
<keyword evidence="3" id="KW-1185">Reference proteome</keyword>
<organism evidence="1 3">
    <name type="scientific">Athelia psychrophila</name>
    <dbReference type="NCBI Taxonomy" id="1759441"/>
    <lineage>
        <taxon>Eukaryota</taxon>
        <taxon>Fungi</taxon>
        <taxon>Dikarya</taxon>
        <taxon>Basidiomycota</taxon>
        <taxon>Agaricomycotina</taxon>
        <taxon>Agaricomycetes</taxon>
        <taxon>Agaricomycetidae</taxon>
        <taxon>Atheliales</taxon>
        <taxon>Atheliaceae</taxon>
        <taxon>Athelia</taxon>
    </lineage>
</organism>
<dbReference type="EMBL" id="KV417505">
    <property type="protein sequence ID" value="KZP28046.1"/>
    <property type="molecule type" value="Genomic_DNA"/>
</dbReference>
<dbReference type="EMBL" id="KV417505">
    <property type="protein sequence ID" value="KZP28047.1"/>
    <property type="molecule type" value="Genomic_DNA"/>
</dbReference>
<evidence type="ECO:0000313" key="3">
    <source>
        <dbReference type="Proteomes" id="UP000076532"/>
    </source>
</evidence>
<accession>A0A166R9H9</accession>
<evidence type="ECO:0000313" key="2">
    <source>
        <dbReference type="EMBL" id="KZP28047.1"/>
    </source>
</evidence>
<name>A0A166R9H9_9AGAM</name>
<gene>
    <name evidence="1" type="ORF">FIBSPDRAFT_947954</name>
    <name evidence="2" type="ORF">FIBSPDRAFT_947955</name>
</gene>
<dbReference type="AlphaFoldDB" id="A0A166R9H9"/>
<evidence type="ECO:0000313" key="1">
    <source>
        <dbReference type="EMBL" id="KZP28046.1"/>
    </source>
</evidence>
<dbReference type="Proteomes" id="UP000076532">
    <property type="component" value="Unassembled WGS sequence"/>
</dbReference>
<protein>
    <submittedName>
        <fullName evidence="1">Uncharacterized protein</fullName>
    </submittedName>
</protein>
<reference evidence="1 3" key="1">
    <citation type="journal article" date="2016" name="Mol. Biol. Evol.">
        <title>Comparative Genomics of Early-Diverging Mushroom-Forming Fungi Provides Insights into the Origins of Lignocellulose Decay Capabilities.</title>
        <authorList>
            <person name="Nagy L.G."/>
            <person name="Riley R."/>
            <person name="Tritt A."/>
            <person name="Adam C."/>
            <person name="Daum C."/>
            <person name="Floudas D."/>
            <person name="Sun H."/>
            <person name="Yadav J.S."/>
            <person name="Pangilinan J."/>
            <person name="Larsson K.H."/>
            <person name="Matsuura K."/>
            <person name="Barry K."/>
            <person name="Labutti K."/>
            <person name="Kuo R."/>
            <person name="Ohm R.A."/>
            <person name="Bhattacharya S.S."/>
            <person name="Shirouzu T."/>
            <person name="Yoshinaga Y."/>
            <person name="Martin F.M."/>
            <person name="Grigoriev I.V."/>
            <person name="Hibbett D.S."/>
        </authorList>
    </citation>
    <scope>NUCLEOTIDE SEQUENCE [LARGE SCALE GENOMIC DNA]</scope>
    <source>
        <strain evidence="1 3">CBS 109695</strain>
    </source>
</reference>
<proteinExistence type="predicted"/>